<keyword evidence="3" id="KW-1185">Reference proteome</keyword>
<organism evidence="2 3">
    <name type="scientific">Acetobacter estunensis</name>
    <dbReference type="NCBI Taxonomy" id="104097"/>
    <lineage>
        <taxon>Bacteria</taxon>
        <taxon>Pseudomonadati</taxon>
        <taxon>Pseudomonadota</taxon>
        <taxon>Alphaproteobacteria</taxon>
        <taxon>Acetobacterales</taxon>
        <taxon>Acetobacteraceae</taxon>
        <taxon>Acetobacter</taxon>
    </lineage>
</organism>
<dbReference type="Proteomes" id="UP000597459">
    <property type="component" value="Unassembled WGS sequence"/>
</dbReference>
<dbReference type="RefSeq" id="WP_166313725.1">
    <property type="nucleotide sequence ID" value="NZ_WOTH01000008.1"/>
</dbReference>
<dbReference type="InterPro" id="IPR054105">
    <property type="entry name" value="WHD_NrtR"/>
</dbReference>
<dbReference type="Gene3D" id="1.10.10.10">
    <property type="entry name" value="Winged helix-like DNA-binding domain superfamily/Winged helix DNA-binding domain"/>
    <property type="match status" value="1"/>
</dbReference>
<gene>
    <name evidence="2" type="ORF">GOB87_05750</name>
</gene>
<evidence type="ECO:0000313" key="2">
    <source>
        <dbReference type="EMBL" id="NHO53469.1"/>
    </source>
</evidence>
<feature type="domain" description="NrtR DNA-binding winged helix" evidence="1">
    <location>
        <begin position="225"/>
        <end position="285"/>
    </location>
</feature>
<dbReference type="InterPro" id="IPR036390">
    <property type="entry name" value="WH_DNA-bd_sf"/>
</dbReference>
<proteinExistence type="predicted"/>
<reference evidence="2" key="1">
    <citation type="submission" date="2019-11" db="EMBL/GenBank/DDBJ databases">
        <title>Description of new Acetobacter species.</title>
        <authorList>
            <person name="Cleenwerck I."/>
            <person name="Sombolestani A.S."/>
        </authorList>
    </citation>
    <scope>NUCLEOTIDE SEQUENCE</scope>
    <source>
        <strain evidence="2">LMG 1626</strain>
    </source>
</reference>
<evidence type="ECO:0000259" key="1">
    <source>
        <dbReference type="Pfam" id="PF21906"/>
    </source>
</evidence>
<sequence>MSSKCLAPEAPSLCNAELVAVVFDLEAIGEGELTPGVLTVRAGEALPSGSLRTDHASLQRGMRHWVESLTGYRLGHTEQLYTFADTLSVGDITRLVRISYLALLHPSVDPRNWLSIYEYFPWEDRRKEGEAHQVGSIARRMMAWALNDATQRTRCAVAFGLEGHEWNDELVLQRYELMWQAGLVPESPDGVGENAIGRAMEHDQRRILATALSRIRAKIRYTPAVFDLLPERFTLFAVQQAVEALAGRPMHKQNFRRLLLGQQLVEETDSLDSNGHGRPARLYRFRRDHVQECYLTGARLPLPSLI</sequence>
<dbReference type="SUPFAM" id="SSF46785">
    <property type="entry name" value="Winged helix' DNA-binding domain"/>
    <property type="match status" value="1"/>
</dbReference>
<comment type="caution">
    <text evidence="2">The sequence shown here is derived from an EMBL/GenBank/DDBJ whole genome shotgun (WGS) entry which is preliminary data.</text>
</comment>
<dbReference type="EMBL" id="WOTH01000008">
    <property type="protein sequence ID" value="NHO53469.1"/>
    <property type="molecule type" value="Genomic_DNA"/>
</dbReference>
<protein>
    <recommendedName>
        <fullName evidence="1">NrtR DNA-binding winged helix domain-containing protein</fullName>
    </recommendedName>
</protein>
<dbReference type="InterPro" id="IPR036388">
    <property type="entry name" value="WH-like_DNA-bd_sf"/>
</dbReference>
<dbReference type="Pfam" id="PF21906">
    <property type="entry name" value="WHD_NrtR"/>
    <property type="match status" value="1"/>
</dbReference>
<dbReference type="AlphaFoldDB" id="A0A967EIL8"/>
<dbReference type="PIRSF" id="PIRSF019423">
    <property type="entry name" value="NMN_biosyn"/>
    <property type="match status" value="1"/>
</dbReference>
<accession>A0A967EIL8</accession>
<name>A0A967EIL8_9PROT</name>
<evidence type="ECO:0000313" key="3">
    <source>
        <dbReference type="Proteomes" id="UP000597459"/>
    </source>
</evidence>
<dbReference type="InterPro" id="IPR011213">
    <property type="entry name" value="NMN_biosyn"/>
</dbReference>